<sequence>MVSPIQTSIKRALSPEVTVVDQEAITETKKPRLSSAGADKDKVNVGNVTTRSTTAASASVGPKPTEPTISASLRANLSVPVASTSATSGDTTALKKEFVDALPDDLKQLLEMEIETMGDDWFVALRGEFIKPYFKEDDGQAHGLAFSVRKGVRTPPSLRNIYKEIGEEIGEFKAPAHGHLTSWARQGVLLLNTCLTVRAHEAASHSKKGWETFTTVVLKTIVDRLAPTGAEQGAKGVVFLAWGAPAGKLCTGISEKSHHVLRSAHPSPLAASRGFFGNGHFVKCNEWLEETYGAGQGIDWTSVMRD</sequence>
<dbReference type="EMBL" id="JASBWS010000029">
    <property type="protein sequence ID" value="KAJ9109541.1"/>
    <property type="molecule type" value="Genomic_DNA"/>
</dbReference>
<organism evidence="1 2">
    <name type="scientific">Naganishia adeliensis</name>
    <dbReference type="NCBI Taxonomy" id="92952"/>
    <lineage>
        <taxon>Eukaryota</taxon>
        <taxon>Fungi</taxon>
        <taxon>Dikarya</taxon>
        <taxon>Basidiomycota</taxon>
        <taxon>Agaricomycotina</taxon>
        <taxon>Tremellomycetes</taxon>
        <taxon>Filobasidiales</taxon>
        <taxon>Filobasidiaceae</taxon>
        <taxon>Naganishia</taxon>
    </lineage>
</organism>
<evidence type="ECO:0000313" key="1">
    <source>
        <dbReference type="EMBL" id="KAJ9109541.1"/>
    </source>
</evidence>
<accession>A0ACC2WFC0</accession>
<name>A0ACC2WFC0_9TREE</name>
<reference evidence="1" key="1">
    <citation type="submission" date="2023-04" db="EMBL/GenBank/DDBJ databases">
        <title>Draft Genome sequencing of Naganishia species isolated from polar environments using Oxford Nanopore Technology.</title>
        <authorList>
            <person name="Leo P."/>
            <person name="Venkateswaran K."/>
        </authorList>
    </citation>
    <scope>NUCLEOTIDE SEQUENCE</scope>
    <source>
        <strain evidence="1">MNA-CCFEE 5262</strain>
    </source>
</reference>
<keyword evidence="2" id="KW-1185">Reference proteome</keyword>
<protein>
    <submittedName>
        <fullName evidence="1">Uncharacterized protein</fullName>
    </submittedName>
</protein>
<comment type="caution">
    <text evidence="1">The sequence shown here is derived from an EMBL/GenBank/DDBJ whole genome shotgun (WGS) entry which is preliminary data.</text>
</comment>
<gene>
    <name evidence="1" type="ORF">QFC20_003285</name>
</gene>
<proteinExistence type="predicted"/>
<dbReference type="Proteomes" id="UP001230649">
    <property type="component" value="Unassembled WGS sequence"/>
</dbReference>
<evidence type="ECO:0000313" key="2">
    <source>
        <dbReference type="Proteomes" id="UP001230649"/>
    </source>
</evidence>